<evidence type="ECO:0000313" key="2">
    <source>
        <dbReference type="WBParaSite" id="PS1159_v2.g4506.t1"/>
    </source>
</evidence>
<evidence type="ECO:0000313" key="1">
    <source>
        <dbReference type="Proteomes" id="UP000887580"/>
    </source>
</evidence>
<organism evidence="1 2">
    <name type="scientific">Panagrolaimus sp. PS1159</name>
    <dbReference type="NCBI Taxonomy" id="55785"/>
    <lineage>
        <taxon>Eukaryota</taxon>
        <taxon>Metazoa</taxon>
        <taxon>Ecdysozoa</taxon>
        <taxon>Nematoda</taxon>
        <taxon>Chromadorea</taxon>
        <taxon>Rhabditida</taxon>
        <taxon>Tylenchina</taxon>
        <taxon>Panagrolaimomorpha</taxon>
        <taxon>Panagrolaimoidea</taxon>
        <taxon>Panagrolaimidae</taxon>
        <taxon>Panagrolaimus</taxon>
    </lineage>
</organism>
<sequence length="408" mass="47943">MADDDDKPLSSKSRRKAHITSFADLQTEILYRSRVSAETKFDDKHINRSKNNILAMTKAEKRAKEKNSMARKERIQKAADAIRKEDEDYERRKRTMEEKAKLYERLKSGERLVYEDGTKPDYLVDFDRQERSPSPPRRSRSTSPRERSRSRSPRERSPPPLPRPLIVHYDPSEDKGRIFGAAHVPLPQDEDERQKKIGELEALTRQTFETRKRRKKERSEEERAKRDRLNFTRSMKGLPPLESSDEEEEQHPGANIDLSSIPMPADPDAERRAEEERKKKYEREWDRGKMRERSRSPRERSPPPPPRPLIVHYDPSEDKGRIFGAAHVPLPQDEDERQKKIGELEALTRQTFETRKRRKKERSEEERAKRDRLNFTRSMKGLPPLESSDEEVEQHPGANIDLSSIPMP</sequence>
<accession>A0AC35GEL4</accession>
<name>A0AC35GEL4_9BILA</name>
<dbReference type="Proteomes" id="UP000887580">
    <property type="component" value="Unplaced"/>
</dbReference>
<protein>
    <submittedName>
        <fullName evidence="2">Nuclear speckle splicing regulatory protein 1 N-terminal domain-containing protein</fullName>
    </submittedName>
</protein>
<proteinExistence type="predicted"/>
<reference evidence="2" key="1">
    <citation type="submission" date="2022-11" db="UniProtKB">
        <authorList>
            <consortium name="WormBaseParasite"/>
        </authorList>
    </citation>
    <scope>IDENTIFICATION</scope>
</reference>
<dbReference type="WBParaSite" id="PS1159_v2.g4506.t1">
    <property type="protein sequence ID" value="PS1159_v2.g4506.t1"/>
    <property type="gene ID" value="PS1159_v2.g4506"/>
</dbReference>